<dbReference type="GO" id="GO:0005524">
    <property type="term" value="F:ATP binding"/>
    <property type="evidence" value="ECO:0007669"/>
    <property type="project" value="UniProtKB-KW"/>
</dbReference>
<feature type="domain" description="ABC transporter" evidence="5">
    <location>
        <begin position="14"/>
        <end position="244"/>
    </location>
</feature>
<evidence type="ECO:0000313" key="6">
    <source>
        <dbReference type="EMBL" id="MFD0705536.1"/>
    </source>
</evidence>
<evidence type="ECO:0000256" key="1">
    <source>
        <dbReference type="ARBA" id="ARBA00005417"/>
    </source>
</evidence>
<evidence type="ECO:0000259" key="5">
    <source>
        <dbReference type="PROSITE" id="PS50893"/>
    </source>
</evidence>
<accession>A0ABW2Y709</accession>
<dbReference type="EMBL" id="JBHTHQ010000022">
    <property type="protein sequence ID" value="MFD0705536.1"/>
    <property type="molecule type" value="Genomic_DNA"/>
</dbReference>
<comment type="similarity">
    <text evidence="1">Belongs to the ABC transporter superfamily.</text>
</comment>
<dbReference type="InterPro" id="IPR017871">
    <property type="entry name" value="ABC_transporter-like_CS"/>
</dbReference>
<dbReference type="PROSITE" id="PS00211">
    <property type="entry name" value="ABC_TRANSPORTER_1"/>
    <property type="match status" value="1"/>
</dbReference>
<name>A0ABW2Y709_9BIFI</name>
<dbReference type="Proteomes" id="UP001597036">
    <property type="component" value="Unassembled WGS sequence"/>
</dbReference>
<keyword evidence="7" id="KW-1185">Reference proteome</keyword>
<dbReference type="Gene3D" id="3.40.50.300">
    <property type="entry name" value="P-loop containing nucleotide triphosphate hydrolases"/>
    <property type="match status" value="1"/>
</dbReference>
<sequence length="258" mass="27775">MMQSSTICPEDLSIVCEHVNFSYGKQEILKDISFSVGKGVTGILGTNGAGKTTVLSILSTLKKPKSGHVALLGHDLSRYSSVEGARKNLGFLPQHVEVMNFSSVQDNVAYAAWAHGVDEKHVEEATMRALSAVNLEDKASVKARKLSGGQRQRLGIACTIAHNPQIIILDEPTVGVDPLQRNDLRNLILHLGQSRTVILSTHLVDDIARIAQTLLILNSGNLSYCGPLADLDEVRACTSQSPTDVAESIEHAFARLGS</sequence>
<keyword evidence="4 6" id="KW-0067">ATP-binding</keyword>
<protein>
    <submittedName>
        <fullName evidence="6">ABC transporter ATP-binding protein</fullName>
    </submittedName>
</protein>
<gene>
    <name evidence="6" type="ORF">ACFQY8_07250</name>
</gene>
<evidence type="ECO:0000256" key="3">
    <source>
        <dbReference type="ARBA" id="ARBA00022741"/>
    </source>
</evidence>
<dbReference type="SMART" id="SM00382">
    <property type="entry name" value="AAA"/>
    <property type="match status" value="1"/>
</dbReference>
<proteinExistence type="inferred from homology"/>
<dbReference type="PANTHER" id="PTHR43335:SF2">
    <property type="entry name" value="ABC TRANSPORTER, ATP-BINDING PROTEIN"/>
    <property type="match status" value="1"/>
</dbReference>
<dbReference type="SUPFAM" id="SSF52540">
    <property type="entry name" value="P-loop containing nucleoside triphosphate hydrolases"/>
    <property type="match status" value="1"/>
</dbReference>
<dbReference type="InterPro" id="IPR027417">
    <property type="entry name" value="P-loop_NTPase"/>
</dbReference>
<dbReference type="Pfam" id="PF00005">
    <property type="entry name" value="ABC_tran"/>
    <property type="match status" value="1"/>
</dbReference>
<comment type="caution">
    <text evidence="6">The sequence shown here is derived from an EMBL/GenBank/DDBJ whole genome shotgun (WGS) entry which is preliminary data.</text>
</comment>
<dbReference type="PANTHER" id="PTHR43335">
    <property type="entry name" value="ABC TRANSPORTER, ATP-BINDING PROTEIN"/>
    <property type="match status" value="1"/>
</dbReference>
<dbReference type="PROSITE" id="PS50893">
    <property type="entry name" value="ABC_TRANSPORTER_2"/>
    <property type="match status" value="1"/>
</dbReference>
<evidence type="ECO:0000256" key="4">
    <source>
        <dbReference type="ARBA" id="ARBA00022840"/>
    </source>
</evidence>
<reference evidence="7" key="1">
    <citation type="journal article" date="2019" name="Int. J. Syst. Evol. Microbiol.">
        <title>The Global Catalogue of Microorganisms (GCM) 10K type strain sequencing project: providing services to taxonomists for standard genome sequencing and annotation.</title>
        <authorList>
            <consortium name="The Broad Institute Genomics Platform"/>
            <consortium name="The Broad Institute Genome Sequencing Center for Infectious Disease"/>
            <person name="Wu L."/>
            <person name="Ma J."/>
        </authorList>
    </citation>
    <scope>NUCLEOTIDE SEQUENCE [LARGE SCALE GENOMIC DNA]</scope>
    <source>
        <strain evidence="7">CCM 8604</strain>
    </source>
</reference>
<organism evidence="6 7">
    <name type="scientific">Alloscardovia venturai</name>
    <dbReference type="NCBI Taxonomy" id="1769421"/>
    <lineage>
        <taxon>Bacteria</taxon>
        <taxon>Bacillati</taxon>
        <taxon>Actinomycetota</taxon>
        <taxon>Actinomycetes</taxon>
        <taxon>Bifidobacteriales</taxon>
        <taxon>Bifidobacteriaceae</taxon>
        <taxon>Alloscardovia</taxon>
    </lineage>
</organism>
<evidence type="ECO:0000256" key="2">
    <source>
        <dbReference type="ARBA" id="ARBA00022448"/>
    </source>
</evidence>
<dbReference type="InterPro" id="IPR003593">
    <property type="entry name" value="AAA+_ATPase"/>
</dbReference>
<keyword evidence="3" id="KW-0547">Nucleotide-binding</keyword>
<keyword evidence="2" id="KW-0813">Transport</keyword>
<evidence type="ECO:0000313" key="7">
    <source>
        <dbReference type="Proteomes" id="UP001597036"/>
    </source>
</evidence>
<dbReference type="RefSeq" id="WP_377939260.1">
    <property type="nucleotide sequence ID" value="NZ_JBHTHQ010000022.1"/>
</dbReference>
<dbReference type="InterPro" id="IPR003439">
    <property type="entry name" value="ABC_transporter-like_ATP-bd"/>
</dbReference>